<dbReference type="InterPro" id="IPR011990">
    <property type="entry name" value="TPR-like_helical_dom_sf"/>
</dbReference>
<dbReference type="SUPFAM" id="SSF48452">
    <property type="entry name" value="TPR-like"/>
    <property type="match status" value="2"/>
</dbReference>
<keyword evidence="1" id="KW-0677">Repeat</keyword>
<feature type="coiled-coil region" evidence="4">
    <location>
        <begin position="610"/>
        <end position="640"/>
    </location>
</feature>
<dbReference type="InterPro" id="IPR021183">
    <property type="entry name" value="NatA_aux_su"/>
</dbReference>
<evidence type="ECO:0000256" key="4">
    <source>
        <dbReference type="SAM" id="Coils"/>
    </source>
</evidence>
<dbReference type="PROSITE" id="PS50005">
    <property type="entry name" value="TPR"/>
    <property type="match status" value="2"/>
</dbReference>
<dbReference type="Pfam" id="PF13432">
    <property type="entry name" value="TPR_16"/>
    <property type="match status" value="1"/>
</dbReference>
<dbReference type="Gene3D" id="1.25.40.1040">
    <property type="match status" value="1"/>
</dbReference>
<evidence type="ECO:0000256" key="5">
    <source>
        <dbReference type="SAM" id="MobiDB-lite"/>
    </source>
</evidence>
<dbReference type="InterPro" id="IPR019734">
    <property type="entry name" value="TPR_rpt"/>
</dbReference>
<dbReference type="PANTHER" id="PTHR22767">
    <property type="entry name" value="N-TERMINAL ACETYLTRANSFERASE-RELATED"/>
    <property type="match status" value="1"/>
</dbReference>
<feature type="region of interest" description="Disordered" evidence="5">
    <location>
        <begin position="872"/>
        <end position="912"/>
    </location>
</feature>
<evidence type="ECO:0000256" key="1">
    <source>
        <dbReference type="ARBA" id="ARBA00022737"/>
    </source>
</evidence>
<keyword evidence="4" id="KW-0175">Coiled coil</keyword>
<dbReference type="Proteomes" id="UP001146793">
    <property type="component" value="Unassembled WGS sequence"/>
</dbReference>
<comment type="caution">
    <text evidence="6">The sequence shown here is derived from an EMBL/GenBank/DDBJ whole genome shotgun (WGS) entry which is preliminary data.</text>
</comment>
<sequence>MTNISLPHKLEKIFDNAIKLYDQKEYHKSLEEIEEVLKKKPQHPESLSLKGLVLLEIDRKEEALEFCRKGLSLGITHFFTWQAYAIYNKKTKNYKESLKCYQRAYEKDQKNLSLLIELSNMQLLTRDFNGYLDSRKKLLKLQPNKKENWFAFSFANYLNKDYDMAIQTIEKYTTSNKIRNQNEMSEIAFYHNELIEISGNYEHCNEHLDNIFPFIKDKRRWKEKKARMLLILKKYIMAERMYYMLLDQNPSMNEYLDGIEQAKQIIPINAKREPWNFNEKQLKQLNELYSQLQKKYPKSLLINKRILEIKYSQNFKKAFIEYVIPQIKKGIPSMFSNLISFYQNLNIEKNMDRVKIIEQVMFDFVKRLEYVRIGKSDNDENNENDKNKKEEDSIINKKIEIEESRASLVYVYYYLTQHFDKLHQFEKAFEFLNKAIEHTPTLFDLYAFKGRLYKHVGDFDLASKCVEKTRKLDLADRHINNESTKYFLRNQQTKKGTEIFNIFMKDLQNFPNWRYFQVSWMTNEMGSAHLKKKEYSFALKMFQQTTKNYTAYYDNQLTYHQYCLKEGHLCSLMNLVNLTNKIYSYPFYLTAAKGVIEIYLYLHDQGAEFQKELITECEKLEKEINEKKKTDEQYLQLDDDEKKLVEDDDPVGKKLIETKKPLEEALKILQKLENQAGHSLDTHLLALKVYTKMGNYNSAIEAIQKIRKVDPNNFQLHKLLVEFLLQAKNNKKDLNEKINTTINDLQKELNIQSLSEYNQQFLQKNINKLEHRVSVAEVMLLLGENKEKAIEIMMKVDDLEFENKRLLQSCLNILLKLQSIDENYAIQYREKYSEKFKYSTDFNPQILEIRKEKKIQKQLEFEKKIELEKEKLKEKEKEKEKENKNQNEKENEKEIQKKTEKEDEKEKDKENK</sequence>
<dbReference type="GO" id="GO:0005737">
    <property type="term" value="C:cytoplasm"/>
    <property type="evidence" value="ECO:0007669"/>
    <property type="project" value="TreeGrafter"/>
</dbReference>
<evidence type="ECO:0000256" key="3">
    <source>
        <dbReference type="PROSITE-ProRule" id="PRU00339"/>
    </source>
</evidence>
<dbReference type="PANTHER" id="PTHR22767:SF2">
    <property type="entry name" value="N(ALPHA)-ACETYLTRANSFERASE 15_16, ISOFORM A"/>
    <property type="match status" value="1"/>
</dbReference>
<evidence type="ECO:0000313" key="7">
    <source>
        <dbReference type="Proteomes" id="UP001146793"/>
    </source>
</evidence>
<dbReference type="Pfam" id="PF12569">
    <property type="entry name" value="NatA_aux_su"/>
    <property type="match status" value="1"/>
</dbReference>
<keyword evidence="2 3" id="KW-0802">TPR repeat</keyword>
<feature type="repeat" description="TPR" evidence="3">
    <location>
        <begin position="409"/>
        <end position="442"/>
    </location>
</feature>
<protein>
    <submittedName>
        <fullName evidence="6">N(Alpha)-acetyltransferase 15/16 isoform a</fullName>
    </submittedName>
</protein>
<dbReference type="Gene3D" id="1.25.40.1010">
    <property type="match status" value="1"/>
</dbReference>
<evidence type="ECO:0000256" key="2">
    <source>
        <dbReference type="ARBA" id="ARBA00022803"/>
    </source>
</evidence>
<dbReference type="SMART" id="SM00028">
    <property type="entry name" value="TPR"/>
    <property type="match status" value="8"/>
</dbReference>
<organism evidence="6 7">
    <name type="scientific">Anaeramoeba flamelloides</name>
    <dbReference type="NCBI Taxonomy" id="1746091"/>
    <lineage>
        <taxon>Eukaryota</taxon>
        <taxon>Metamonada</taxon>
        <taxon>Anaeramoebidae</taxon>
        <taxon>Anaeramoeba</taxon>
    </lineage>
</organism>
<dbReference type="AlphaFoldDB" id="A0AAV8ACR4"/>
<evidence type="ECO:0000313" key="6">
    <source>
        <dbReference type="EMBL" id="KAJ3451693.1"/>
    </source>
</evidence>
<dbReference type="EMBL" id="JANTQA010000008">
    <property type="protein sequence ID" value="KAJ3451693.1"/>
    <property type="molecule type" value="Genomic_DNA"/>
</dbReference>
<gene>
    <name evidence="6" type="ORF">M0812_03446</name>
</gene>
<reference evidence="6" key="1">
    <citation type="submission" date="2022-08" db="EMBL/GenBank/DDBJ databases">
        <title>Novel sulphate-reducing endosymbionts in the free-living metamonad Anaeramoeba.</title>
        <authorList>
            <person name="Jerlstrom-Hultqvist J."/>
            <person name="Cepicka I."/>
            <person name="Gallot-Lavallee L."/>
            <person name="Salas-Leiva D."/>
            <person name="Curtis B.A."/>
            <person name="Zahonova K."/>
            <person name="Pipaliya S."/>
            <person name="Dacks J."/>
            <person name="Roger A.J."/>
        </authorList>
    </citation>
    <scope>NUCLEOTIDE SEQUENCE</scope>
    <source>
        <strain evidence="6">Busselton2</strain>
    </source>
</reference>
<dbReference type="PIRSF" id="PIRSF000422">
    <property type="entry name" value="N-terminal-AcTrfase-A_aux_su"/>
    <property type="match status" value="1"/>
</dbReference>
<feature type="repeat" description="TPR" evidence="3">
    <location>
        <begin position="680"/>
        <end position="713"/>
    </location>
</feature>
<accession>A0AAV8ACR4</accession>
<proteinExistence type="predicted"/>
<name>A0AAV8ACR4_9EUKA</name>